<evidence type="ECO:0000313" key="2">
    <source>
        <dbReference type="EMBL" id="EGF97650.1"/>
    </source>
</evidence>
<accession>F4SCG6</accession>
<keyword evidence="3" id="KW-1185">Reference proteome</keyword>
<dbReference type="KEGG" id="mlr:MELLADRAFT_69848"/>
<dbReference type="AlphaFoldDB" id="F4SCG6"/>
<dbReference type="RefSeq" id="XP_007419069.1">
    <property type="nucleotide sequence ID" value="XM_007419007.1"/>
</dbReference>
<protein>
    <submittedName>
        <fullName evidence="2">Uncharacterized protein</fullName>
    </submittedName>
</protein>
<sequence>MDSETDSSDLDQNNLDLDPSLSQQTLTPQKCLPLVERVCHYLDKQNTNTKSFILAYLRSTNDKIVRRKKQWASVTKGWKSTEAVLDAIEELVNQKAECRPKWNDWVLKKVNLTTFLDNKHIT</sequence>
<reference evidence="3" key="1">
    <citation type="journal article" date="2011" name="Proc. Natl. Acad. Sci. U.S.A.">
        <title>Obligate biotrophy features unraveled by the genomic analysis of rust fungi.</title>
        <authorList>
            <person name="Duplessis S."/>
            <person name="Cuomo C.A."/>
            <person name="Lin Y.-C."/>
            <person name="Aerts A."/>
            <person name="Tisserant E."/>
            <person name="Veneault-Fourrey C."/>
            <person name="Joly D.L."/>
            <person name="Hacquard S."/>
            <person name="Amselem J."/>
            <person name="Cantarel B.L."/>
            <person name="Chiu R."/>
            <person name="Coutinho P.M."/>
            <person name="Feau N."/>
            <person name="Field M."/>
            <person name="Frey P."/>
            <person name="Gelhaye E."/>
            <person name="Goldberg J."/>
            <person name="Grabherr M.G."/>
            <person name="Kodira C.D."/>
            <person name="Kohler A."/>
            <person name="Kuees U."/>
            <person name="Lindquist E.A."/>
            <person name="Lucas S.M."/>
            <person name="Mago R."/>
            <person name="Mauceli E."/>
            <person name="Morin E."/>
            <person name="Murat C."/>
            <person name="Pangilinan J.L."/>
            <person name="Park R."/>
            <person name="Pearson M."/>
            <person name="Quesneville H."/>
            <person name="Rouhier N."/>
            <person name="Sakthikumar S."/>
            <person name="Salamov A.A."/>
            <person name="Schmutz J."/>
            <person name="Selles B."/>
            <person name="Shapiro H."/>
            <person name="Tanguay P."/>
            <person name="Tuskan G.A."/>
            <person name="Henrissat B."/>
            <person name="Van de Peer Y."/>
            <person name="Rouze P."/>
            <person name="Ellis J.G."/>
            <person name="Dodds P.N."/>
            <person name="Schein J.E."/>
            <person name="Zhong S."/>
            <person name="Hamelin R.C."/>
            <person name="Grigoriev I.V."/>
            <person name="Szabo L.J."/>
            <person name="Martin F."/>
        </authorList>
    </citation>
    <scope>NUCLEOTIDE SEQUENCE [LARGE SCALE GENOMIC DNA]</scope>
    <source>
        <strain evidence="3">98AG31 / pathotype 3-4-7</strain>
    </source>
</reference>
<dbReference type="HOGENOM" id="CLU_2027245_0_0_1"/>
<evidence type="ECO:0000313" key="3">
    <source>
        <dbReference type="Proteomes" id="UP000001072"/>
    </source>
</evidence>
<dbReference type="Proteomes" id="UP000001072">
    <property type="component" value="Unassembled WGS sequence"/>
</dbReference>
<dbReference type="InParanoid" id="F4SCG6"/>
<proteinExistence type="predicted"/>
<name>F4SCG6_MELLP</name>
<dbReference type="VEuPathDB" id="FungiDB:MELLADRAFT_69848"/>
<dbReference type="GeneID" id="18931341"/>
<feature type="compositionally biased region" description="Low complexity" evidence="1">
    <location>
        <begin position="10"/>
        <end position="22"/>
    </location>
</feature>
<organism evidence="3">
    <name type="scientific">Melampsora larici-populina (strain 98AG31 / pathotype 3-4-7)</name>
    <name type="common">Poplar leaf rust fungus</name>
    <dbReference type="NCBI Taxonomy" id="747676"/>
    <lineage>
        <taxon>Eukaryota</taxon>
        <taxon>Fungi</taxon>
        <taxon>Dikarya</taxon>
        <taxon>Basidiomycota</taxon>
        <taxon>Pucciniomycotina</taxon>
        <taxon>Pucciniomycetes</taxon>
        <taxon>Pucciniales</taxon>
        <taxon>Melampsoraceae</taxon>
        <taxon>Melampsora</taxon>
    </lineage>
</organism>
<evidence type="ECO:0000256" key="1">
    <source>
        <dbReference type="SAM" id="MobiDB-lite"/>
    </source>
</evidence>
<gene>
    <name evidence="2" type="ORF">MELLADRAFT_69848</name>
</gene>
<feature type="region of interest" description="Disordered" evidence="1">
    <location>
        <begin position="1"/>
        <end position="22"/>
    </location>
</feature>
<dbReference type="EMBL" id="GL883208">
    <property type="protein sequence ID" value="EGF97650.1"/>
    <property type="molecule type" value="Genomic_DNA"/>
</dbReference>